<dbReference type="RefSeq" id="WP_194694859.1">
    <property type="nucleotide sequence ID" value="NZ_JADKPO010000002.1"/>
</dbReference>
<dbReference type="InterPro" id="IPR036779">
    <property type="entry name" value="LysM_dom_sf"/>
</dbReference>
<proteinExistence type="predicted"/>
<keyword evidence="4" id="KW-1185">Reference proteome</keyword>
<dbReference type="Gene3D" id="3.10.350.10">
    <property type="entry name" value="LysM domain"/>
    <property type="match status" value="1"/>
</dbReference>
<dbReference type="EMBL" id="JADKPO010000002">
    <property type="protein sequence ID" value="MBF4766720.1"/>
    <property type="molecule type" value="Genomic_DNA"/>
</dbReference>
<dbReference type="InterPro" id="IPR018392">
    <property type="entry name" value="LysM"/>
</dbReference>
<accession>A0A930VMS8</accession>
<sequence>MSTITIDQVRPVRVARRGRPARPARPARPVQASPSVRLTRRGRIVVLLLGLAIALMAGIFLGAGSVATEHPGTPEPTRIVQVAPGDTLWGIAADAAAATGEDDIRTMVDRIERLNALDSGMVLAGQRLRVPTD</sequence>
<evidence type="ECO:0000313" key="4">
    <source>
        <dbReference type="Proteomes" id="UP000660668"/>
    </source>
</evidence>
<keyword evidence="1" id="KW-0472">Membrane</keyword>
<gene>
    <name evidence="3" type="ORF">ISU10_02940</name>
</gene>
<feature type="domain" description="LysM" evidence="2">
    <location>
        <begin position="79"/>
        <end position="131"/>
    </location>
</feature>
<dbReference type="Proteomes" id="UP000660668">
    <property type="component" value="Unassembled WGS sequence"/>
</dbReference>
<reference evidence="3" key="1">
    <citation type="submission" date="2020-11" db="EMBL/GenBank/DDBJ databases">
        <title>Nocardioides cynanchi sp. nov., isolated from soil of rhizosphere of Cynanchum wilfordii.</title>
        <authorList>
            <person name="Lee J.-S."/>
            <person name="Suh M.K."/>
            <person name="Kim J.-S."/>
        </authorList>
    </citation>
    <scope>NUCLEOTIDE SEQUENCE</scope>
    <source>
        <strain evidence="3">KCTC 19276</strain>
    </source>
</reference>
<organism evidence="3 4">
    <name type="scientific">Nocardioides agariphilus</name>
    <dbReference type="NCBI Taxonomy" id="433664"/>
    <lineage>
        <taxon>Bacteria</taxon>
        <taxon>Bacillati</taxon>
        <taxon>Actinomycetota</taxon>
        <taxon>Actinomycetes</taxon>
        <taxon>Propionibacteriales</taxon>
        <taxon>Nocardioidaceae</taxon>
        <taxon>Nocardioides</taxon>
    </lineage>
</organism>
<dbReference type="SUPFAM" id="SSF54106">
    <property type="entry name" value="LysM domain"/>
    <property type="match status" value="1"/>
</dbReference>
<dbReference type="SMART" id="SM00257">
    <property type="entry name" value="LysM"/>
    <property type="match status" value="1"/>
</dbReference>
<feature type="transmembrane region" description="Helical" evidence="1">
    <location>
        <begin position="44"/>
        <end position="67"/>
    </location>
</feature>
<keyword evidence="1" id="KW-0812">Transmembrane</keyword>
<evidence type="ECO:0000259" key="2">
    <source>
        <dbReference type="SMART" id="SM00257"/>
    </source>
</evidence>
<dbReference type="CDD" id="cd00118">
    <property type="entry name" value="LysM"/>
    <property type="match status" value="1"/>
</dbReference>
<protein>
    <submittedName>
        <fullName evidence="3">LysM peptidoglycan-binding domain-containing protein</fullName>
    </submittedName>
</protein>
<dbReference type="Pfam" id="PF01476">
    <property type="entry name" value="LysM"/>
    <property type="match status" value="1"/>
</dbReference>
<evidence type="ECO:0000313" key="3">
    <source>
        <dbReference type="EMBL" id="MBF4766720.1"/>
    </source>
</evidence>
<name>A0A930VMS8_9ACTN</name>
<comment type="caution">
    <text evidence="3">The sequence shown here is derived from an EMBL/GenBank/DDBJ whole genome shotgun (WGS) entry which is preliminary data.</text>
</comment>
<dbReference type="AlphaFoldDB" id="A0A930VMS8"/>
<keyword evidence="1" id="KW-1133">Transmembrane helix</keyword>
<evidence type="ECO:0000256" key="1">
    <source>
        <dbReference type="SAM" id="Phobius"/>
    </source>
</evidence>